<protein>
    <submittedName>
        <fullName evidence="2">Carboxypeptidase regulatory-like domain-containing protein</fullName>
    </submittedName>
</protein>
<proteinExistence type="predicted"/>
<keyword evidence="1" id="KW-0732">Signal</keyword>
<name>A0A7V1ZIT2_9BACT</name>
<evidence type="ECO:0000313" key="2">
    <source>
        <dbReference type="EMBL" id="HEQ88894.1"/>
    </source>
</evidence>
<dbReference type="InterPro" id="IPR008969">
    <property type="entry name" value="CarboxyPept-like_regulatory"/>
</dbReference>
<keyword evidence="2" id="KW-0121">Carboxypeptidase</keyword>
<sequence length="686" mass="73911">MKRVATSLAFLFALLGRLQAQEGTGLEVEVSGPDGSLRVPRYVAILENNHLLQEQELPPEAGPFRLKLPSGTYQVFCGAEGHATRSLSVAVEEGKLQKVVCGVIPLVSVLGKVVAKESGEAIPGAEVAPAWLFLEALPYDSPLLQKHLRVKHLAITGKDGIFRFGLLPGEKTLIAVKAPGRGFKVLGPLAAASNGLELGSVELEPGGTVEVSVDLASEELSSGRWWVDLWPLEGEKSENPKLSSQETMAALLSQRLDGEAKVVFSSVPPGEYAALLTTVPNRLLWKTDRWRPPGVEYRPSHSSGRFFVAPGSFQIVGIATTSWKVVVSLGGISCSQVQALSLKAGAYHFHRNAGADGTWIGERDGACQFEVVLDTAGLWLLKLGREEGEARSSVVVGEITLPPGRGQREVNAAYGARELSGRVVDVRGDPVFFASVSLADGEPCSRSAFQARVKTDREGKFSVPLVPTRKIWVLAGRQDLGWAQAEVAPDEKEPPVLRLKKGKSLQMRFLDAEGNPLQEPLQFTFVSQVGTELTQVGQLTGNGEILVENVPELDGQLIVPTFSPEAHAKEWAHLKLNLPAEKRGFLGVHAFLPGGTVVWHPGGLLSRREGEFVALEAEDGALLGTAAFEVLVFGLSSVAPGLDSSKEWKRVMPGRYRLVVTDKTCKPLQQGKSFLVLSGQAVERRD</sequence>
<keyword evidence="2" id="KW-0645">Protease</keyword>
<feature type="chain" id="PRO_5030868901" evidence="1">
    <location>
        <begin position="21"/>
        <end position="686"/>
    </location>
</feature>
<gene>
    <name evidence="2" type="ORF">ENP06_05730</name>
</gene>
<dbReference type="SUPFAM" id="SSF49464">
    <property type="entry name" value="Carboxypeptidase regulatory domain-like"/>
    <property type="match status" value="1"/>
</dbReference>
<organism evidence="2">
    <name type="scientific">Thermoanaerobaculum aquaticum</name>
    <dbReference type="NCBI Taxonomy" id="1312852"/>
    <lineage>
        <taxon>Bacteria</taxon>
        <taxon>Pseudomonadati</taxon>
        <taxon>Acidobacteriota</taxon>
        <taxon>Thermoanaerobaculia</taxon>
        <taxon>Thermoanaerobaculales</taxon>
        <taxon>Thermoanaerobaculaceae</taxon>
        <taxon>Thermoanaerobaculum</taxon>
    </lineage>
</organism>
<comment type="caution">
    <text evidence="2">The sequence shown here is derived from an EMBL/GenBank/DDBJ whole genome shotgun (WGS) entry which is preliminary data.</text>
</comment>
<feature type="signal peptide" evidence="1">
    <location>
        <begin position="1"/>
        <end position="20"/>
    </location>
</feature>
<keyword evidence="2" id="KW-0378">Hydrolase</keyword>
<accession>A0A7V1ZIT2</accession>
<dbReference type="EMBL" id="DSHW01000433">
    <property type="protein sequence ID" value="HEQ88894.1"/>
    <property type="molecule type" value="Genomic_DNA"/>
</dbReference>
<dbReference type="AlphaFoldDB" id="A0A7V1ZIT2"/>
<evidence type="ECO:0000256" key="1">
    <source>
        <dbReference type="SAM" id="SignalP"/>
    </source>
</evidence>
<dbReference type="GO" id="GO:0004180">
    <property type="term" value="F:carboxypeptidase activity"/>
    <property type="evidence" value="ECO:0007669"/>
    <property type="project" value="UniProtKB-KW"/>
</dbReference>
<reference evidence="2" key="1">
    <citation type="journal article" date="2020" name="mSystems">
        <title>Genome- and Community-Level Interaction Insights into Carbon Utilization and Element Cycling Functions of Hydrothermarchaeota in Hydrothermal Sediment.</title>
        <authorList>
            <person name="Zhou Z."/>
            <person name="Liu Y."/>
            <person name="Xu W."/>
            <person name="Pan J."/>
            <person name="Luo Z.H."/>
            <person name="Li M."/>
        </authorList>
    </citation>
    <scope>NUCLEOTIDE SEQUENCE [LARGE SCALE GENOMIC DNA]</scope>
    <source>
        <strain evidence="2">SpSt-186</strain>
    </source>
</reference>